<dbReference type="Proteomes" id="UP000448943">
    <property type="component" value="Unassembled WGS sequence"/>
</dbReference>
<dbReference type="Pfam" id="PF00482">
    <property type="entry name" value="T2SSF"/>
    <property type="match status" value="1"/>
</dbReference>
<accession>A0A6N9Q145</accession>
<name>A0A6N9Q145_9BACL</name>
<comment type="subcellular location">
    <subcellularLocation>
        <location evidence="1">Cell membrane</location>
        <topology evidence="1">Multi-pass membrane protein</topology>
    </subcellularLocation>
</comment>
<protein>
    <submittedName>
        <fullName evidence="8">Type II secretion system protein</fullName>
    </submittedName>
</protein>
<dbReference type="PANTHER" id="PTHR35007">
    <property type="entry name" value="INTEGRAL MEMBRANE PROTEIN-RELATED"/>
    <property type="match status" value="1"/>
</dbReference>
<evidence type="ECO:0000256" key="1">
    <source>
        <dbReference type="ARBA" id="ARBA00004651"/>
    </source>
</evidence>
<evidence type="ECO:0000256" key="6">
    <source>
        <dbReference type="SAM" id="Phobius"/>
    </source>
</evidence>
<comment type="caution">
    <text evidence="8">The sequence shown here is derived from an EMBL/GenBank/DDBJ whole genome shotgun (WGS) entry which is preliminary data.</text>
</comment>
<gene>
    <name evidence="8" type="ORF">ERL59_02650</name>
</gene>
<keyword evidence="4 6" id="KW-1133">Transmembrane helix</keyword>
<feature type="transmembrane region" description="Helical" evidence="6">
    <location>
        <begin position="64"/>
        <end position="86"/>
    </location>
</feature>
<feature type="transmembrane region" description="Helical" evidence="6">
    <location>
        <begin position="243"/>
        <end position="264"/>
    </location>
</feature>
<feature type="transmembrane region" description="Helical" evidence="6">
    <location>
        <begin position="92"/>
        <end position="111"/>
    </location>
</feature>
<keyword evidence="5 6" id="KW-0472">Membrane</keyword>
<evidence type="ECO:0000259" key="7">
    <source>
        <dbReference type="Pfam" id="PF00482"/>
    </source>
</evidence>
<sequence>MKSYFIYVREFGDPFQLNFLNPISLYIIDRLKLMEYFSYKMESLHVKLQFLYGSEKVIPYKKMYMAQIISASICMIVFFIGVVFFIGTSIELLVVGLILLIVLPFLLYRELVERVNRKKREILMELPILLNKIALLVNAGEQIQRALIKSVESEKRNPIHPLYLEFQKVCMQLKNNVSFQQALEELSQRIGIHEVSIFTNTILMNYRRGGEQLSLSLRTLSHQLWTSRKTMARTLGEEASSKLIFPMILVFIVVILVVAAPAILMMN</sequence>
<dbReference type="AlphaFoldDB" id="A0A6N9Q145"/>
<dbReference type="InterPro" id="IPR018076">
    <property type="entry name" value="T2SS_GspF_dom"/>
</dbReference>
<keyword evidence="9" id="KW-1185">Reference proteome</keyword>
<evidence type="ECO:0000313" key="8">
    <source>
        <dbReference type="EMBL" id="NBI27860.1"/>
    </source>
</evidence>
<dbReference type="GO" id="GO:0005886">
    <property type="term" value="C:plasma membrane"/>
    <property type="evidence" value="ECO:0007669"/>
    <property type="project" value="UniProtKB-SubCell"/>
</dbReference>
<keyword evidence="3 6" id="KW-0812">Transmembrane</keyword>
<evidence type="ECO:0000313" key="9">
    <source>
        <dbReference type="Proteomes" id="UP000448943"/>
    </source>
</evidence>
<reference evidence="8 9" key="1">
    <citation type="submission" date="2019-01" db="EMBL/GenBank/DDBJ databases">
        <title>Chengkuizengella sp. nov., isolated from deep-sea sediment of East Pacific Ocean.</title>
        <authorList>
            <person name="Yang J."/>
            <person name="Lai Q."/>
            <person name="Shao Z."/>
        </authorList>
    </citation>
    <scope>NUCLEOTIDE SEQUENCE [LARGE SCALE GENOMIC DNA]</scope>
    <source>
        <strain evidence="8 9">YPA3-1-1</strain>
    </source>
</reference>
<evidence type="ECO:0000256" key="3">
    <source>
        <dbReference type="ARBA" id="ARBA00022692"/>
    </source>
</evidence>
<dbReference type="PANTHER" id="PTHR35007:SF2">
    <property type="entry name" value="PILUS ASSEMBLE PROTEIN"/>
    <property type="match status" value="1"/>
</dbReference>
<organism evidence="8 9">
    <name type="scientific">Chengkuizengella marina</name>
    <dbReference type="NCBI Taxonomy" id="2507566"/>
    <lineage>
        <taxon>Bacteria</taxon>
        <taxon>Bacillati</taxon>
        <taxon>Bacillota</taxon>
        <taxon>Bacilli</taxon>
        <taxon>Bacillales</taxon>
        <taxon>Paenibacillaceae</taxon>
        <taxon>Chengkuizengella</taxon>
    </lineage>
</organism>
<feature type="domain" description="Type II secretion system protein GspF" evidence="7">
    <location>
        <begin position="130"/>
        <end position="259"/>
    </location>
</feature>
<evidence type="ECO:0000256" key="5">
    <source>
        <dbReference type="ARBA" id="ARBA00023136"/>
    </source>
</evidence>
<dbReference type="EMBL" id="SIJB01000007">
    <property type="protein sequence ID" value="NBI27860.1"/>
    <property type="molecule type" value="Genomic_DNA"/>
</dbReference>
<evidence type="ECO:0000256" key="4">
    <source>
        <dbReference type="ARBA" id="ARBA00022989"/>
    </source>
</evidence>
<evidence type="ECO:0000256" key="2">
    <source>
        <dbReference type="ARBA" id="ARBA00022475"/>
    </source>
</evidence>
<keyword evidence="2" id="KW-1003">Cell membrane</keyword>
<proteinExistence type="predicted"/>